<proteinExistence type="predicted"/>
<gene>
    <name evidence="1" type="ORF">CCMP2556_LOCUS10637</name>
</gene>
<accession>A0ABP0JBX2</accession>
<evidence type="ECO:0000313" key="1">
    <source>
        <dbReference type="EMBL" id="CAK9011891.1"/>
    </source>
</evidence>
<dbReference type="EMBL" id="CAXAMN010005002">
    <property type="protein sequence ID" value="CAK9011891.1"/>
    <property type="molecule type" value="Genomic_DNA"/>
</dbReference>
<sequence length="451" mass="50790">MAKCVEIVLPVQCVGAYQDVNLNRIIPLAVHGDDAEAHRRRSFSICTFGSLLVKGSFWDTKILSFCTDVSQCSSETTHQLELWLTWSLLELQLGEFLDVDPWGQPYPPFLKGRSGKICGEWKAVLVAHKGDERYMQKSYRPLSSWVSDNVCLVCAASQTQEDLLYTQFGPSALHRSSMTSTKKFIQDISQVQTFTALPGWHIFCVQFDLLHVCDLAIIPECSASALIELCAAGVFGTGANDERLRRANVLFTRACKLARVRNRGQMFSMKQLFPAGPNSYPTLVQKNFNGSEAVVMAKWLETICLKVAEDNPQDAHAGLRAAIFVNLVAMRQCMSPANNPGRHVTLLPANVERLRRACYLFKAAHNSLALEAVQQEKLFWKVRPKYHKLDHIVFDQSQYLSPVHASCYNDEDGMGKIKNLARITNPRKLGLTVLLRWTAYVCVRWVRMATE</sequence>
<evidence type="ECO:0000313" key="2">
    <source>
        <dbReference type="Proteomes" id="UP001642484"/>
    </source>
</evidence>
<keyword evidence="2" id="KW-1185">Reference proteome</keyword>
<comment type="caution">
    <text evidence="1">The sequence shown here is derived from an EMBL/GenBank/DDBJ whole genome shotgun (WGS) entry which is preliminary data.</text>
</comment>
<protein>
    <submittedName>
        <fullName evidence="1">Uncharacterized protein</fullName>
    </submittedName>
</protein>
<organism evidence="1 2">
    <name type="scientific">Durusdinium trenchii</name>
    <dbReference type="NCBI Taxonomy" id="1381693"/>
    <lineage>
        <taxon>Eukaryota</taxon>
        <taxon>Sar</taxon>
        <taxon>Alveolata</taxon>
        <taxon>Dinophyceae</taxon>
        <taxon>Suessiales</taxon>
        <taxon>Symbiodiniaceae</taxon>
        <taxon>Durusdinium</taxon>
    </lineage>
</organism>
<dbReference type="Proteomes" id="UP001642484">
    <property type="component" value="Unassembled WGS sequence"/>
</dbReference>
<reference evidence="1 2" key="1">
    <citation type="submission" date="2024-02" db="EMBL/GenBank/DDBJ databases">
        <authorList>
            <person name="Chen Y."/>
            <person name="Shah S."/>
            <person name="Dougan E. K."/>
            <person name="Thang M."/>
            <person name="Chan C."/>
        </authorList>
    </citation>
    <scope>NUCLEOTIDE SEQUENCE [LARGE SCALE GENOMIC DNA]</scope>
</reference>
<name>A0ABP0JBX2_9DINO</name>